<dbReference type="EMBL" id="PTJA01000007">
    <property type="protein sequence ID" value="PPK80350.1"/>
    <property type="molecule type" value="Genomic_DNA"/>
</dbReference>
<dbReference type="PANTHER" id="PTHR43278">
    <property type="entry name" value="NAD(P)H-DEPENDENT FMN-CONTAINING OXIDOREDUCTASE YWQN-RELATED"/>
    <property type="match status" value="1"/>
</dbReference>
<evidence type="ECO:0000256" key="2">
    <source>
        <dbReference type="ARBA" id="ARBA00022643"/>
    </source>
</evidence>
<dbReference type="InterPro" id="IPR051796">
    <property type="entry name" value="ISF_SsuE-like"/>
</dbReference>
<dbReference type="RefSeq" id="WP_104437656.1">
    <property type="nucleotide sequence ID" value="NZ_PTJA01000007.1"/>
</dbReference>
<dbReference type="InterPro" id="IPR005025">
    <property type="entry name" value="FMN_Rdtase-like_dom"/>
</dbReference>
<proteinExistence type="predicted"/>
<evidence type="ECO:0000259" key="3">
    <source>
        <dbReference type="Pfam" id="PF03358"/>
    </source>
</evidence>
<keyword evidence="2" id="KW-0288">FMN</keyword>
<evidence type="ECO:0000313" key="4">
    <source>
        <dbReference type="EMBL" id="PPK80350.1"/>
    </source>
</evidence>
<keyword evidence="1" id="KW-0285">Flavoprotein</keyword>
<name>A0A2S6HRV4_9FIRM</name>
<dbReference type="GO" id="GO:0016491">
    <property type="term" value="F:oxidoreductase activity"/>
    <property type="evidence" value="ECO:0007669"/>
    <property type="project" value="InterPro"/>
</dbReference>
<dbReference type="InterPro" id="IPR029039">
    <property type="entry name" value="Flavoprotein-like_sf"/>
</dbReference>
<dbReference type="Proteomes" id="UP000237749">
    <property type="component" value="Unassembled WGS sequence"/>
</dbReference>
<keyword evidence="5" id="KW-1185">Reference proteome</keyword>
<dbReference type="OrthoDB" id="9805976at2"/>
<protein>
    <submittedName>
        <fullName evidence="4">NADPH-dependent FMN reductase</fullName>
    </submittedName>
</protein>
<dbReference type="AlphaFoldDB" id="A0A2S6HRV4"/>
<dbReference type="Gene3D" id="3.40.50.360">
    <property type="match status" value="1"/>
</dbReference>
<gene>
    <name evidence="4" type="ORF">BXY41_107283</name>
</gene>
<dbReference type="PANTHER" id="PTHR43278:SF2">
    <property type="entry name" value="IRON-SULFUR FLAVOPROTEIN"/>
    <property type="match status" value="1"/>
</dbReference>
<sequence length="187" mass="20539">MKITTVMGSPKKHGKTATALEFFEKQLLSQGHEIDRINITDYHINGCLGCYACMQKQNAAGCVQKDDAEQVLMRIISADAVVYASPLYSFDLTAQMKPLVDRSFCLSNTPLLDGKSVALLITCAGQEEGNADLVQEFFRRGFDGENKGMFHTKLVGEFIIPFSDASDFSDRARKTAETLATSILNGL</sequence>
<evidence type="ECO:0000313" key="5">
    <source>
        <dbReference type="Proteomes" id="UP000237749"/>
    </source>
</evidence>
<organism evidence="4 5">
    <name type="scientific">Lacrimispora xylanisolvens</name>
    <dbReference type="NCBI Taxonomy" id="384636"/>
    <lineage>
        <taxon>Bacteria</taxon>
        <taxon>Bacillati</taxon>
        <taxon>Bacillota</taxon>
        <taxon>Clostridia</taxon>
        <taxon>Lachnospirales</taxon>
        <taxon>Lachnospiraceae</taxon>
        <taxon>Lacrimispora</taxon>
    </lineage>
</organism>
<feature type="domain" description="NADPH-dependent FMN reductase-like" evidence="3">
    <location>
        <begin position="1"/>
        <end position="130"/>
    </location>
</feature>
<dbReference type="Pfam" id="PF03358">
    <property type="entry name" value="FMN_red"/>
    <property type="match status" value="1"/>
</dbReference>
<dbReference type="SUPFAM" id="SSF52218">
    <property type="entry name" value="Flavoproteins"/>
    <property type="match status" value="1"/>
</dbReference>
<comment type="caution">
    <text evidence="4">The sequence shown here is derived from an EMBL/GenBank/DDBJ whole genome shotgun (WGS) entry which is preliminary data.</text>
</comment>
<accession>A0A2S6HRV4</accession>
<evidence type="ECO:0000256" key="1">
    <source>
        <dbReference type="ARBA" id="ARBA00022630"/>
    </source>
</evidence>
<reference evidence="4 5" key="1">
    <citation type="submission" date="2018-02" db="EMBL/GenBank/DDBJ databases">
        <title>Genomic Encyclopedia of Archaeal and Bacterial Type Strains, Phase II (KMG-II): from individual species to whole genera.</title>
        <authorList>
            <person name="Goeker M."/>
        </authorList>
    </citation>
    <scope>NUCLEOTIDE SEQUENCE [LARGE SCALE GENOMIC DNA]</scope>
    <source>
        <strain evidence="4 5">DSM 3808</strain>
    </source>
</reference>